<organism evidence="7">
    <name type="scientific">Agrotis ipsilon</name>
    <name type="common">Black cutworm moth</name>
    <dbReference type="NCBI Taxonomy" id="56364"/>
    <lineage>
        <taxon>Eukaryota</taxon>
        <taxon>Metazoa</taxon>
        <taxon>Ecdysozoa</taxon>
        <taxon>Arthropoda</taxon>
        <taxon>Hexapoda</taxon>
        <taxon>Insecta</taxon>
        <taxon>Pterygota</taxon>
        <taxon>Neoptera</taxon>
        <taxon>Endopterygota</taxon>
        <taxon>Lepidoptera</taxon>
        <taxon>Glossata</taxon>
        <taxon>Ditrysia</taxon>
        <taxon>Noctuoidea</taxon>
        <taxon>Noctuidae</taxon>
        <taxon>Noctuinae</taxon>
        <taxon>Noctuini</taxon>
        <taxon>Agrotis</taxon>
    </lineage>
</organism>
<dbReference type="InterPro" id="IPR004045">
    <property type="entry name" value="Glutathione_S-Trfase_N"/>
</dbReference>
<proteinExistence type="evidence at transcript level"/>
<dbReference type="EMBL" id="MW014342">
    <property type="protein sequence ID" value="QQW45478.1"/>
    <property type="molecule type" value="mRNA"/>
</dbReference>
<dbReference type="CDD" id="cd03039">
    <property type="entry name" value="GST_N_Sigma_like"/>
    <property type="match status" value="1"/>
</dbReference>
<dbReference type="SUPFAM" id="SSF47616">
    <property type="entry name" value="GST C-terminal domain-like"/>
    <property type="match status" value="1"/>
</dbReference>
<evidence type="ECO:0000259" key="6">
    <source>
        <dbReference type="PROSITE" id="PS50405"/>
    </source>
</evidence>
<dbReference type="InterPro" id="IPR050213">
    <property type="entry name" value="GST_superfamily"/>
</dbReference>
<sequence length="211" mass="24649">MPKKLQYFNIGGLAEPIRYILHYTKQDFEDYRHDIDTWPDLKIKASLPYGQFPIYEEDGKVLTQTLAIAKYVSRDTELIPDDAWQRAVVESAVYTVFDYWKNVTPYFLEKDPVKKEELKKVLFDETIEYYFSRFSKHLSENGGYFSGKLSWGEFVLTGVVEASNLFLKIELEKKYPVVGATVEKIRNLPGVKEYIKARGVYKLPAKFDDKK</sequence>
<dbReference type="SFLD" id="SFLDG00363">
    <property type="entry name" value="AMPS_(cytGST):_Alpha-__Mu-__Pi"/>
    <property type="match status" value="1"/>
</dbReference>
<evidence type="ECO:0000259" key="5">
    <source>
        <dbReference type="PROSITE" id="PS50404"/>
    </source>
</evidence>
<comment type="catalytic activity">
    <reaction evidence="4">
        <text>RX + glutathione = an S-substituted glutathione + a halide anion + H(+)</text>
        <dbReference type="Rhea" id="RHEA:16437"/>
        <dbReference type="ChEBI" id="CHEBI:15378"/>
        <dbReference type="ChEBI" id="CHEBI:16042"/>
        <dbReference type="ChEBI" id="CHEBI:17792"/>
        <dbReference type="ChEBI" id="CHEBI:57925"/>
        <dbReference type="ChEBI" id="CHEBI:90779"/>
        <dbReference type="EC" id="2.5.1.18"/>
    </reaction>
</comment>
<dbReference type="SFLD" id="SFLDG01205">
    <property type="entry name" value="AMPS.1"/>
    <property type="match status" value="1"/>
</dbReference>
<dbReference type="Gene3D" id="1.20.1050.10">
    <property type="match status" value="1"/>
</dbReference>
<dbReference type="InterPro" id="IPR036249">
    <property type="entry name" value="Thioredoxin-like_sf"/>
</dbReference>
<evidence type="ECO:0000313" key="7">
    <source>
        <dbReference type="EMBL" id="QQW45478.1"/>
    </source>
</evidence>
<dbReference type="InterPro" id="IPR036282">
    <property type="entry name" value="Glutathione-S-Trfase_C_sf"/>
</dbReference>
<dbReference type="SMR" id="A0A7U0KIF1"/>
<dbReference type="PANTHER" id="PTHR11571:SF224">
    <property type="entry name" value="HEMATOPOIETIC PROSTAGLANDIN D SYNTHASE"/>
    <property type="match status" value="1"/>
</dbReference>
<feature type="domain" description="GST N-terminal" evidence="5">
    <location>
        <begin position="1"/>
        <end position="80"/>
    </location>
</feature>
<evidence type="ECO:0000256" key="4">
    <source>
        <dbReference type="ARBA" id="ARBA00047960"/>
    </source>
</evidence>
<dbReference type="PROSITE" id="PS50404">
    <property type="entry name" value="GST_NTER"/>
    <property type="match status" value="1"/>
</dbReference>
<dbReference type="Pfam" id="PF14497">
    <property type="entry name" value="GST_C_3"/>
    <property type="match status" value="1"/>
</dbReference>
<dbReference type="InterPro" id="IPR010987">
    <property type="entry name" value="Glutathione-S-Trfase_C-like"/>
</dbReference>
<evidence type="ECO:0000256" key="2">
    <source>
        <dbReference type="ARBA" id="ARBA00022679"/>
    </source>
</evidence>
<dbReference type="CDD" id="cd03192">
    <property type="entry name" value="GST_C_Sigma_like"/>
    <property type="match status" value="1"/>
</dbReference>
<dbReference type="SUPFAM" id="SSF52833">
    <property type="entry name" value="Thioredoxin-like"/>
    <property type="match status" value="1"/>
</dbReference>
<dbReference type="SFLD" id="SFLDS00019">
    <property type="entry name" value="Glutathione_Transferase_(cytos"/>
    <property type="match status" value="1"/>
</dbReference>
<reference evidence="7" key="1">
    <citation type="submission" date="2020-09" db="EMBL/GenBank/DDBJ databases">
        <title>Molecular characterization of the sigma class glutathione S-transferase from Agrotis ipsilon.</title>
        <authorList>
            <person name="Liu S."/>
        </authorList>
    </citation>
    <scope>NUCLEOTIDE SEQUENCE</scope>
    <source>
        <strain evidence="7">HF</strain>
    </source>
</reference>
<accession>A0A7U0KIF1</accession>
<dbReference type="GO" id="GO:0004364">
    <property type="term" value="F:glutathione transferase activity"/>
    <property type="evidence" value="ECO:0007669"/>
    <property type="project" value="UniProtKB-EC"/>
</dbReference>
<dbReference type="AlphaFoldDB" id="A0A7U0KIF1"/>
<dbReference type="GO" id="GO:0006749">
    <property type="term" value="P:glutathione metabolic process"/>
    <property type="evidence" value="ECO:0007669"/>
    <property type="project" value="TreeGrafter"/>
</dbReference>
<dbReference type="Gene3D" id="3.40.30.10">
    <property type="entry name" value="Glutaredoxin"/>
    <property type="match status" value="1"/>
</dbReference>
<dbReference type="InterPro" id="IPR040079">
    <property type="entry name" value="Glutathione_S-Trfase"/>
</dbReference>
<name>A0A7U0KIF1_AGRIP</name>
<evidence type="ECO:0000256" key="3">
    <source>
        <dbReference type="ARBA" id="ARBA00038317"/>
    </source>
</evidence>
<evidence type="ECO:0000256" key="1">
    <source>
        <dbReference type="ARBA" id="ARBA00012452"/>
    </source>
</evidence>
<comment type="similarity">
    <text evidence="3">Belongs to the GST superfamily. Sigma family.</text>
</comment>
<dbReference type="Pfam" id="PF02798">
    <property type="entry name" value="GST_N"/>
    <property type="match status" value="1"/>
</dbReference>
<dbReference type="InterPro" id="IPR004046">
    <property type="entry name" value="GST_C"/>
</dbReference>
<keyword evidence="2 7" id="KW-0808">Transferase</keyword>
<dbReference type="PROSITE" id="PS50405">
    <property type="entry name" value="GST_CTER"/>
    <property type="match status" value="1"/>
</dbReference>
<protein>
    <recommendedName>
        <fullName evidence="1">glutathione transferase</fullName>
        <ecNumber evidence="1">2.5.1.18</ecNumber>
    </recommendedName>
</protein>
<dbReference type="EC" id="2.5.1.18" evidence="1"/>
<feature type="domain" description="GST C-terminal" evidence="6">
    <location>
        <begin position="82"/>
        <end position="211"/>
    </location>
</feature>
<dbReference type="PANTHER" id="PTHR11571">
    <property type="entry name" value="GLUTATHIONE S-TRANSFERASE"/>
    <property type="match status" value="1"/>
</dbReference>